<accession>A0A6J4INK7</accession>
<dbReference type="AlphaFoldDB" id="A0A6J4INK7"/>
<feature type="compositionally biased region" description="Polar residues" evidence="1">
    <location>
        <begin position="78"/>
        <end position="93"/>
    </location>
</feature>
<reference evidence="3" key="1">
    <citation type="submission" date="2020-02" db="EMBL/GenBank/DDBJ databases">
        <authorList>
            <person name="Meier V. D."/>
        </authorList>
    </citation>
    <scope>NUCLEOTIDE SEQUENCE</scope>
    <source>
        <strain evidence="3">AVDCRST_MAG04</strain>
    </source>
</reference>
<feature type="region of interest" description="Disordered" evidence="1">
    <location>
        <begin position="22"/>
        <end position="94"/>
    </location>
</feature>
<feature type="chain" id="PRO_5026994853" description="PepSY domain-containing protein" evidence="2">
    <location>
        <begin position="22"/>
        <end position="141"/>
    </location>
</feature>
<proteinExistence type="predicted"/>
<feature type="signal peptide" evidence="2">
    <location>
        <begin position="1"/>
        <end position="21"/>
    </location>
</feature>
<evidence type="ECO:0000256" key="1">
    <source>
        <dbReference type="SAM" id="MobiDB-lite"/>
    </source>
</evidence>
<gene>
    <name evidence="3" type="ORF">AVDCRST_MAG04-2383</name>
</gene>
<evidence type="ECO:0000313" key="3">
    <source>
        <dbReference type="EMBL" id="CAA9257347.1"/>
    </source>
</evidence>
<keyword evidence="2" id="KW-0732">Signal</keyword>
<evidence type="ECO:0008006" key="4">
    <source>
        <dbReference type="Google" id="ProtNLM"/>
    </source>
</evidence>
<dbReference type="EMBL" id="CADCTL010000170">
    <property type="protein sequence ID" value="CAA9257347.1"/>
    <property type="molecule type" value="Genomic_DNA"/>
</dbReference>
<name>A0A6J4INK7_9PROT</name>
<sequence>MRTTMFGLALLGAAVSAPVLAQTSPAAPDRNPPAATMQNSTRPATPAPAPSDRSGATTVGPSTESGQSAVRVDEGTRTAATPQPGANSFTEGQARSRIEAAGFSNVTELQKDDQGIWRGRGMRNGQQTSVALDFTGAVTAR</sequence>
<protein>
    <recommendedName>
        <fullName evidence="4">PepSY domain-containing protein</fullName>
    </recommendedName>
</protein>
<evidence type="ECO:0000256" key="2">
    <source>
        <dbReference type="SAM" id="SignalP"/>
    </source>
</evidence>
<organism evidence="3">
    <name type="scientific">uncultured Acetobacteraceae bacterium</name>
    <dbReference type="NCBI Taxonomy" id="169975"/>
    <lineage>
        <taxon>Bacteria</taxon>
        <taxon>Pseudomonadati</taxon>
        <taxon>Pseudomonadota</taxon>
        <taxon>Alphaproteobacteria</taxon>
        <taxon>Acetobacterales</taxon>
        <taxon>Acetobacteraceae</taxon>
        <taxon>environmental samples</taxon>
    </lineage>
</organism>
<feature type="compositionally biased region" description="Polar residues" evidence="1">
    <location>
        <begin position="54"/>
        <end position="68"/>
    </location>
</feature>